<keyword evidence="8" id="KW-0408">Iron</keyword>
<dbReference type="PANTHER" id="PTHR30538:SF0">
    <property type="entry name" value="L-LYSINE 2,3-AMINOMUTASE AQ_1632-RELATED"/>
    <property type="match status" value="1"/>
</dbReference>
<evidence type="ECO:0008006" key="12">
    <source>
        <dbReference type="Google" id="ProtNLM"/>
    </source>
</evidence>
<dbReference type="Gene3D" id="3.20.20.70">
    <property type="entry name" value="Aldolase class I"/>
    <property type="match status" value="1"/>
</dbReference>
<comment type="cofactor">
    <cofactor evidence="1">
        <name>pyridoxal 5'-phosphate</name>
        <dbReference type="ChEBI" id="CHEBI:597326"/>
    </cofactor>
</comment>
<protein>
    <recommendedName>
        <fullName evidence="12">Lysine 2,3-aminomutase</fullName>
    </recommendedName>
</protein>
<keyword evidence="4" id="KW-0004">4Fe-4S</keyword>
<dbReference type="GO" id="GO:0046872">
    <property type="term" value="F:metal ion binding"/>
    <property type="evidence" value="ECO:0007669"/>
    <property type="project" value="UniProtKB-KW"/>
</dbReference>
<gene>
    <name evidence="10" type="ORF">PS928_02034</name>
</gene>
<dbReference type="SUPFAM" id="SSF102114">
    <property type="entry name" value="Radical SAM enzymes"/>
    <property type="match status" value="1"/>
</dbReference>
<keyword evidence="9" id="KW-0411">Iron-sulfur</keyword>
<dbReference type="PANTHER" id="PTHR30538">
    <property type="entry name" value="LYSINE 2,3-AMINOMUTASE-RELATED"/>
    <property type="match status" value="1"/>
</dbReference>
<dbReference type="InterPro" id="IPR007197">
    <property type="entry name" value="rSAM"/>
</dbReference>
<dbReference type="InterPro" id="IPR058240">
    <property type="entry name" value="rSAM_sf"/>
</dbReference>
<dbReference type="GO" id="GO:0003824">
    <property type="term" value="F:catalytic activity"/>
    <property type="evidence" value="ECO:0007669"/>
    <property type="project" value="InterPro"/>
</dbReference>
<keyword evidence="5" id="KW-0949">S-adenosyl-L-methionine</keyword>
<evidence type="ECO:0000256" key="9">
    <source>
        <dbReference type="ARBA" id="ARBA00023014"/>
    </source>
</evidence>
<evidence type="ECO:0000256" key="4">
    <source>
        <dbReference type="ARBA" id="ARBA00022485"/>
    </source>
</evidence>
<evidence type="ECO:0000256" key="8">
    <source>
        <dbReference type="ARBA" id="ARBA00023004"/>
    </source>
</evidence>
<evidence type="ECO:0000313" key="10">
    <source>
        <dbReference type="EMBL" id="VVP95139.1"/>
    </source>
</evidence>
<evidence type="ECO:0000256" key="6">
    <source>
        <dbReference type="ARBA" id="ARBA00022723"/>
    </source>
</evidence>
<dbReference type="InterPro" id="IPR013785">
    <property type="entry name" value="Aldolase_TIM"/>
</dbReference>
<evidence type="ECO:0000256" key="7">
    <source>
        <dbReference type="ARBA" id="ARBA00022898"/>
    </source>
</evidence>
<proteinExistence type="inferred from homology"/>
<dbReference type="SFLD" id="SFLDS00029">
    <property type="entry name" value="Radical_SAM"/>
    <property type="match status" value="1"/>
</dbReference>
<dbReference type="InterPro" id="IPR003739">
    <property type="entry name" value="Lys_aminomutase/Glu_NH3_mut"/>
</dbReference>
<dbReference type="GO" id="GO:0051539">
    <property type="term" value="F:4 iron, 4 sulfur cluster binding"/>
    <property type="evidence" value="ECO:0007669"/>
    <property type="project" value="UniProtKB-KW"/>
</dbReference>
<comment type="similarity">
    <text evidence="3">Belongs to the radical SAM superfamily. KamA family.</text>
</comment>
<comment type="cofactor">
    <cofactor evidence="2">
        <name>[4Fe-4S] cluster</name>
        <dbReference type="ChEBI" id="CHEBI:49883"/>
    </cofactor>
</comment>
<evidence type="ECO:0000256" key="5">
    <source>
        <dbReference type="ARBA" id="ARBA00022691"/>
    </source>
</evidence>
<dbReference type="SFLD" id="SFLDG01070">
    <property type="entry name" value="PLP-dependent"/>
    <property type="match status" value="1"/>
</dbReference>
<name>A0A5E7T9B6_PSEFL</name>
<dbReference type="RefSeq" id="WP_150786214.1">
    <property type="nucleotide sequence ID" value="NZ_CABVJF010000006.1"/>
</dbReference>
<accession>A0A5E7T9B6</accession>
<evidence type="ECO:0000256" key="3">
    <source>
        <dbReference type="ARBA" id="ARBA00008703"/>
    </source>
</evidence>
<evidence type="ECO:0000256" key="2">
    <source>
        <dbReference type="ARBA" id="ARBA00001966"/>
    </source>
</evidence>
<dbReference type="EMBL" id="CABVJF010000006">
    <property type="protein sequence ID" value="VVP95139.1"/>
    <property type="molecule type" value="Genomic_DNA"/>
</dbReference>
<keyword evidence="7" id="KW-0663">Pyridoxal phosphate</keyword>
<organism evidence="10 11">
    <name type="scientific">Pseudomonas fluorescens</name>
    <dbReference type="NCBI Taxonomy" id="294"/>
    <lineage>
        <taxon>Bacteria</taxon>
        <taxon>Pseudomonadati</taxon>
        <taxon>Pseudomonadota</taxon>
        <taxon>Gammaproteobacteria</taxon>
        <taxon>Pseudomonadales</taxon>
        <taxon>Pseudomonadaceae</taxon>
        <taxon>Pseudomonas</taxon>
    </lineage>
</organism>
<dbReference type="OrthoDB" id="9768064at2"/>
<dbReference type="AlphaFoldDB" id="A0A5E7T9B6"/>
<keyword evidence="6" id="KW-0479">Metal-binding</keyword>
<sequence length="428" mass="48130">MDLLAIKEIPTNTFSGNKLSKLILDRTNDHDLAYDVDVVSRVLPFKVSGHVVEHLIDWSNVPDDPMYRLIFPHRNMLLPQDFSLIEKSINDPELLKQAITDIRGRLNPHPGGQLEMNVPLAQGGLQHKYAETVLVFPKQGQTCHSYCSYCFRWAQFVGDTDLKIAVDSPESMVSYLRNHSTVSDVLLTGGDPLVMKTGKLAAYVKALLSPELSHIRTIRIGTKALSFHPARVAMGADADELLRLSEEVVLSGKQLAYMLHFSHPREMEPEITRIAIRRLQSTGAQLRSQAPVVRHVNDSPEIWSNMWTEQINAGIHPYYMFVERDTGAHHYFGLPLVRAHEIYTHAIRQVSGLARTARGPVMSATPGKVVIDGVAHLPQGKALALRFLQARNSELVGKPFFAKYNPNAQWWDELSPLGLHDEVFFKKE</sequence>
<reference evidence="10 11" key="1">
    <citation type="submission" date="2019-09" db="EMBL/GenBank/DDBJ databases">
        <authorList>
            <person name="Chandra G."/>
            <person name="Truman W A."/>
        </authorList>
    </citation>
    <scope>NUCLEOTIDE SEQUENCE [LARGE SCALE GENOMIC DNA]</scope>
    <source>
        <strain evidence="10">PS928</strain>
    </source>
</reference>
<dbReference type="Proteomes" id="UP000381378">
    <property type="component" value="Unassembled WGS sequence"/>
</dbReference>
<evidence type="ECO:0000313" key="11">
    <source>
        <dbReference type="Proteomes" id="UP000381378"/>
    </source>
</evidence>
<evidence type="ECO:0000256" key="1">
    <source>
        <dbReference type="ARBA" id="ARBA00001933"/>
    </source>
</evidence>